<feature type="compositionally biased region" description="Basic and acidic residues" evidence="6">
    <location>
        <begin position="973"/>
        <end position="992"/>
    </location>
</feature>
<dbReference type="Proteomes" id="UP000734854">
    <property type="component" value="Unassembled WGS sequence"/>
</dbReference>
<evidence type="ECO:0000256" key="2">
    <source>
        <dbReference type="ARBA" id="ARBA00022801"/>
    </source>
</evidence>
<keyword evidence="11" id="KW-1185">Reference proteome</keyword>
<dbReference type="InterPro" id="IPR014001">
    <property type="entry name" value="Helicase_ATP-bd"/>
</dbReference>
<keyword evidence="3" id="KW-0347">Helicase</keyword>
<organism evidence="10 11">
    <name type="scientific">Zingiber officinale</name>
    <name type="common">Ginger</name>
    <name type="synonym">Amomum zingiber</name>
    <dbReference type="NCBI Taxonomy" id="94328"/>
    <lineage>
        <taxon>Eukaryota</taxon>
        <taxon>Viridiplantae</taxon>
        <taxon>Streptophyta</taxon>
        <taxon>Embryophyta</taxon>
        <taxon>Tracheophyta</taxon>
        <taxon>Spermatophyta</taxon>
        <taxon>Magnoliopsida</taxon>
        <taxon>Liliopsida</taxon>
        <taxon>Zingiberales</taxon>
        <taxon>Zingiberaceae</taxon>
        <taxon>Zingiber</taxon>
    </lineage>
</organism>
<evidence type="ECO:0000256" key="1">
    <source>
        <dbReference type="ARBA" id="ARBA00022741"/>
    </source>
</evidence>
<feature type="domain" description="DEAD-box RNA helicase Q" evidence="9">
    <location>
        <begin position="353"/>
        <end position="381"/>
    </location>
</feature>
<evidence type="ECO:0000256" key="4">
    <source>
        <dbReference type="ARBA" id="ARBA00022840"/>
    </source>
</evidence>
<dbReference type="InterPro" id="IPR001650">
    <property type="entry name" value="Helicase_C-like"/>
</dbReference>
<dbReference type="CDD" id="cd17946">
    <property type="entry name" value="DEADc_DDX24"/>
    <property type="match status" value="1"/>
</dbReference>
<dbReference type="InterPro" id="IPR011545">
    <property type="entry name" value="DEAD/DEAH_box_helicase_dom"/>
</dbReference>
<dbReference type="Gene3D" id="3.40.50.300">
    <property type="entry name" value="P-loop containing nucleotide triphosphate hydrolases"/>
    <property type="match status" value="2"/>
</dbReference>
<feature type="short sequence motif" description="Q motif" evidence="5">
    <location>
        <begin position="353"/>
        <end position="381"/>
    </location>
</feature>
<dbReference type="InterPro" id="IPR027417">
    <property type="entry name" value="P-loop_NTPase"/>
</dbReference>
<accession>A0A8J5HFV7</accession>
<dbReference type="InterPro" id="IPR014014">
    <property type="entry name" value="RNA_helicase_DEAD_Q_motif"/>
</dbReference>
<evidence type="ECO:0000259" key="9">
    <source>
        <dbReference type="PROSITE" id="PS51195"/>
    </source>
</evidence>
<reference evidence="10 11" key="1">
    <citation type="submission" date="2020-08" db="EMBL/GenBank/DDBJ databases">
        <title>Plant Genome Project.</title>
        <authorList>
            <person name="Zhang R.-G."/>
        </authorList>
    </citation>
    <scope>NUCLEOTIDE SEQUENCE [LARGE SCALE GENOMIC DNA]</scope>
    <source>
        <tissue evidence="10">Rhizome</tissue>
    </source>
</reference>
<dbReference type="PROSITE" id="PS51192">
    <property type="entry name" value="HELICASE_ATP_BIND_1"/>
    <property type="match status" value="1"/>
</dbReference>
<feature type="compositionally biased region" description="Basic and acidic residues" evidence="6">
    <location>
        <begin position="292"/>
        <end position="307"/>
    </location>
</feature>
<dbReference type="InterPro" id="IPR050079">
    <property type="entry name" value="DEAD_box_RNA_helicase"/>
</dbReference>
<evidence type="ECO:0000259" key="8">
    <source>
        <dbReference type="PROSITE" id="PS51194"/>
    </source>
</evidence>
<feature type="compositionally biased region" description="Basic residues" evidence="6">
    <location>
        <begin position="308"/>
        <end position="319"/>
    </location>
</feature>
<keyword evidence="1" id="KW-0547">Nucleotide-binding</keyword>
<keyword evidence="4" id="KW-0067">ATP-binding</keyword>
<dbReference type="SMART" id="SM00490">
    <property type="entry name" value="HELICc"/>
    <property type="match status" value="1"/>
</dbReference>
<dbReference type="EMBL" id="JACMSC010000007">
    <property type="protein sequence ID" value="KAG6515450.1"/>
    <property type="molecule type" value="Genomic_DNA"/>
</dbReference>
<gene>
    <name evidence="10" type="ORF">ZIOFF_025862</name>
</gene>
<dbReference type="PROSITE" id="PS00039">
    <property type="entry name" value="DEAD_ATP_HELICASE"/>
    <property type="match status" value="1"/>
</dbReference>
<evidence type="ECO:0000256" key="5">
    <source>
        <dbReference type="PROSITE-ProRule" id="PRU00552"/>
    </source>
</evidence>
<feature type="region of interest" description="Disordered" evidence="6">
    <location>
        <begin position="970"/>
        <end position="994"/>
    </location>
</feature>
<dbReference type="GO" id="GO:0016787">
    <property type="term" value="F:hydrolase activity"/>
    <property type="evidence" value="ECO:0007669"/>
    <property type="project" value="UniProtKB-KW"/>
</dbReference>
<evidence type="ECO:0000313" key="10">
    <source>
        <dbReference type="EMBL" id="KAG6515450.1"/>
    </source>
</evidence>
<dbReference type="Pfam" id="PF00271">
    <property type="entry name" value="Helicase_C"/>
    <property type="match status" value="1"/>
</dbReference>
<evidence type="ECO:0008006" key="12">
    <source>
        <dbReference type="Google" id="ProtNLM"/>
    </source>
</evidence>
<dbReference type="PANTHER" id="PTHR47959:SF1">
    <property type="entry name" value="ATP-DEPENDENT RNA HELICASE DBPA"/>
    <property type="match status" value="1"/>
</dbReference>
<evidence type="ECO:0000313" key="11">
    <source>
        <dbReference type="Proteomes" id="UP000734854"/>
    </source>
</evidence>
<dbReference type="PROSITE" id="PS51195">
    <property type="entry name" value="Q_MOTIF"/>
    <property type="match status" value="1"/>
</dbReference>
<feature type="region of interest" description="Disordered" evidence="6">
    <location>
        <begin position="270"/>
        <end position="326"/>
    </location>
</feature>
<keyword evidence="2" id="KW-0378">Hydrolase</keyword>
<comment type="caution">
    <text evidence="10">The sequence shown here is derived from an EMBL/GenBank/DDBJ whole genome shotgun (WGS) entry which is preliminary data.</text>
</comment>
<proteinExistence type="predicted"/>
<dbReference type="Pfam" id="PF00270">
    <property type="entry name" value="DEAD"/>
    <property type="match status" value="1"/>
</dbReference>
<feature type="compositionally biased region" description="Basic residues" evidence="6">
    <location>
        <begin position="147"/>
        <end position="157"/>
    </location>
</feature>
<dbReference type="GO" id="GO:0003676">
    <property type="term" value="F:nucleic acid binding"/>
    <property type="evidence" value="ECO:0007669"/>
    <property type="project" value="InterPro"/>
</dbReference>
<protein>
    <recommendedName>
        <fullName evidence="12">DEAD-box ATP-dependent RNA helicase 13</fullName>
    </recommendedName>
</protein>
<feature type="domain" description="Helicase ATP-binding" evidence="7">
    <location>
        <begin position="385"/>
        <end position="618"/>
    </location>
</feature>
<dbReference type="GO" id="GO:0005829">
    <property type="term" value="C:cytosol"/>
    <property type="evidence" value="ECO:0007669"/>
    <property type="project" value="TreeGrafter"/>
</dbReference>
<evidence type="ECO:0000256" key="3">
    <source>
        <dbReference type="ARBA" id="ARBA00022806"/>
    </source>
</evidence>
<dbReference type="CDD" id="cd18787">
    <property type="entry name" value="SF2_C_DEAD"/>
    <property type="match status" value="1"/>
</dbReference>
<evidence type="ECO:0000256" key="6">
    <source>
        <dbReference type="SAM" id="MobiDB-lite"/>
    </source>
</evidence>
<dbReference type="GO" id="GO:0003724">
    <property type="term" value="F:RNA helicase activity"/>
    <property type="evidence" value="ECO:0007669"/>
    <property type="project" value="InterPro"/>
</dbReference>
<dbReference type="PROSITE" id="PS51194">
    <property type="entry name" value="HELICASE_CTER"/>
    <property type="match status" value="1"/>
</dbReference>
<dbReference type="SMART" id="SM00487">
    <property type="entry name" value="DEXDc"/>
    <property type="match status" value="1"/>
</dbReference>
<dbReference type="GO" id="GO:0005524">
    <property type="term" value="F:ATP binding"/>
    <property type="evidence" value="ECO:0007669"/>
    <property type="project" value="UniProtKB-KW"/>
</dbReference>
<dbReference type="AlphaFoldDB" id="A0A8J5HFV7"/>
<evidence type="ECO:0000259" key="7">
    <source>
        <dbReference type="PROSITE" id="PS51192"/>
    </source>
</evidence>
<dbReference type="InterPro" id="IPR000629">
    <property type="entry name" value="RNA-helicase_DEAD-box_CS"/>
</dbReference>
<feature type="compositionally biased region" description="Polar residues" evidence="6">
    <location>
        <begin position="125"/>
        <end position="135"/>
    </location>
</feature>
<feature type="domain" description="Helicase C-terminal" evidence="8">
    <location>
        <begin position="655"/>
        <end position="835"/>
    </location>
</feature>
<name>A0A8J5HFV7_ZINOF</name>
<dbReference type="PANTHER" id="PTHR47959">
    <property type="entry name" value="ATP-DEPENDENT RNA HELICASE RHLE-RELATED"/>
    <property type="match status" value="1"/>
</dbReference>
<sequence length="1039" mass="117469">MLLSRSVCFVNIVQTAFITWQKPALADSLRLFAQKAALLLPSPTRSQASASSTPAVLHSQLHLLRRSHALVLLSGVRFSFPALRTPHSLYRPGRLWNGTILASREFHTCCRSPFLSFRRSPSSSQDLRPNSSMPESSPPLVNASSSNRKHKKVKPSKRAAAPESNQFDSLAWNDSLPSEDPLFFIEGSSEGVLYCVVLFRVGFISLEEIDESVYGLIGEVPSVEDGKSKKKLNYDLKSKKKNWQRNEDVEIVEDGSHLINVEDGKNKKKLNHDLKSKKEKRQRDEDVEIVEDGSHFTNDDKGEDPSKSKTKKRKIKRNKKDSEESENLKDIIQQNFTGDDDNEKLILDEDEVYAWKELRLHTLLIKSIRRLGFKEPTPIQKACIPVAAHQGKDVIGAAETGSGKTLAFGLPILQRLLEEREKEGRFLDESNTSTKKVFHKGPLRALIITPTRELALQVSNHLKEAARFLDIQVVTIVGGMSTEKQERLLKRRPEIVVGTPGRLWEIMSAGEEHLVEVSFEVVYVEYAPWPLLLHSLSFFVLDEADRMIEKGHFHEMQSIIDMLPMVNGSSEQSAKGTAMCKTVPNLQQKKRQTFVFSATIALSDNFRRKLKRGFSSSKTSNSDALSSIETLSQRAGIRPDVAVVDLTNTAVLAHNLEESFLECREEDKEAYLCYILSVHGQGRTIVFCTSIAALRRISSILRILCINSWTLHAQMQQRARLKAIDRFSANENGVLIATDVAARGLDIPGIRTVVHYQLPHSADVYIHRSGRTARASADGCSISLISSSDKTKFFSLCRSLSKHWADSSILIIHEIFYVNFQESLQQFPVHNEYMPEIMKRLSLARQIDKISHNVSQENVKKKWLMRNAESLDLVVEESGSEEDTVKGYKQKKMNSVQLKKLQQELNDHLKRPLQPKTFSRRYLAGAGVSPLLQQQLEELQKWNTTEAKNSNRKPGFLVIGQDLVEPLQALRSSGHEVSARSRDKKEKREKKATNSGLLAQVVDRRIAFGRQFHLTSGSQLQDRFEWNSKGSESYLEEYL</sequence>
<feature type="region of interest" description="Disordered" evidence="6">
    <location>
        <begin position="117"/>
        <end position="164"/>
    </location>
</feature>
<feature type="compositionally biased region" description="Basic and acidic residues" evidence="6">
    <location>
        <begin position="270"/>
        <end position="284"/>
    </location>
</feature>
<dbReference type="SUPFAM" id="SSF52540">
    <property type="entry name" value="P-loop containing nucleoside triphosphate hydrolases"/>
    <property type="match status" value="2"/>
</dbReference>